<protein>
    <submittedName>
        <fullName evidence="1">Uncharacterized protein</fullName>
    </submittedName>
</protein>
<organism evidence="1 2">
    <name type="scientific">Streptomyces macrolidinus</name>
    <dbReference type="NCBI Taxonomy" id="2952607"/>
    <lineage>
        <taxon>Bacteria</taxon>
        <taxon>Bacillati</taxon>
        <taxon>Actinomycetota</taxon>
        <taxon>Actinomycetes</taxon>
        <taxon>Kitasatosporales</taxon>
        <taxon>Streptomycetaceae</taxon>
        <taxon>Streptomyces</taxon>
    </lineage>
</organism>
<dbReference type="Proteomes" id="UP001523219">
    <property type="component" value="Unassembled WGS sequence"/>
</dbReference>
<sequence>MAANAYFEDIVDWYHHRAGRAHTLVRAVYDPATRRAVAIVSELASNPDDRGITDDFAGVADAVLPTLRQAFGSDLSRVEWIAHFGEFSYHDPAGPETFTRIALTTGEAGHRDDLSGDQPLTTSDVEKLFQGLRLQPVNEVLARIGHGGAGDM</sequence>
<name>A0ABT0ZC19_9ACTN</name>
<comment type="caution">
    <text evidence="1">The sequence shown here is derived from an EMBL/GenBank/DDBJ whole genome shotgun (WGS) entry which is preliminary data.</text>
</comment>
<evidence type="ECO:0000313" key="1">
    <source>
        <dbReference type="EMBL" id="MCN9241327.1"/>
    </source>
</evidence>
<dbReference type="EMBL" id="JAMWMR010000007">
    <property type="protein sequence ID" value="MCN9241327.1"/>
    <property type="molecule type" value="Genomic_DNA"/>
</dbReference>
<keyword evidence="2" id="KW-1185">Reference proteome</keyword>
<evidence type="ECO:0000313" key="2">
    <source>
        <dbReference type="Proteomes" id="UP001523219"/>
    </source>
</evidence>
<accession>A0ABT0ZC19</accession>
<dbReference type="RefSeq" id="WP_252424502.1">
    <property type="nucleotide sequence ID" value="NZ_JAMWMR010000007.1"/>
</dbReference>
<gene>
    <name evidence="1" type="ORF">NGF19_11090</name>
</gene>
<proteinExistence type="predicted"/>
<reference evidence="1 2" key="1">
    <citation type="submission" date="2022-05" db="EMBL/GenBank/DDBJ databases">
        <title>Streptomyces sp. nov. RY43-2 isolated from soil of a peat swamp forest.</title>
        <authorList>
            <person name="Kanchanasin P."/>
            <person name="Tanasupawat S."/>
            <person name="Phongsopitanun W."/>
        </authorList>
    </citation>
    <scope>NUCLEOTIDE SEQUENCE [LARGE SCALE GENOMIC DNA]</scope>
    <source>
        <strain evidence="1 2">RY43-2</strain>
    </source>
</reference>